<dbReference type="Gene3D" id="3.20.20.240">
    <property type="entry name" value="Methylmalonyl-CoA mutase"/>
    <property type="match status" value="1"/>
</dbReference>
<accession>A0A810N6D6</accession>
<protein>
    <submittedName>
        <fullName evidence="5">Methylaspartate mutase</fullName>
    </submittedName>
</protein>
<dbReference type="GO" id="GO:0031419">
    <property type="term" value="F:cobalamin binding"/>
    <property type="evidence" value="ECO:0007669"/>
    <property type="project" value="UniProtKB-KW"/>
</dbReference>
<feature type="compositionally biased region" description="Basic and acidic residues" evidence="4">
    <location>
        <begin position="329"/>
        <end position="340"/>
    </location>
</feature>
<dbReference type="Pfam" id="PF06368">
    <property type="entry name" value="Met_asp_mut_E"/>
    <property type="match status" value="1"/>
</dbReference>
<dbReference type="SUPFAM" id="SSF51703">
    <property type="entry name" value="Cobalamin (vitamin B12)-dependent enzymes"/>
    <property type="match status" value="1"/>
</dbReference>
<proteinExistence type="predicted"/>
<dbReference type="InterPro" id="IPR016176">
    <property type="entry name" value="Cbl-dep_enz_cat"/>
</dbReference>
<dbReference type="InterPro" id="IPR006396">
    <property type="entry name" value="Glu_mut_E"/>
</dbReference>
<reference evidence="5" key="1">
    <citation type="submission" date="2020-08" db="EMBL/GenBank/DDBJ databases">
        <title>Whole genome shotgun sequence of Polymorphospora rubra NBRC 101157.</title>
        <authorList>
            <person name="Komaki H."/>
            <person name="Tamura T."/>
        </authorList>
    </citation>
    <scope>NUCLEOTIDE SEQUENCE</scope>
    <source>
        <strain evidence="5">NBRC 101157</strain>
    </source>
</reference>
<evidence type="ECO:0000313" key="6">
    <source>
        <dbReference type="Proteomes" id="UP000680866"/>
    </source>
</evidence>
<dbReference type="EMBL" id="AP023359">
    <property type="protein sequence ID" value="BCJ69321.1"/>
    <property type="molecule type" value="Genomic_DNA"/>
</dbReference>
<dbReference type="GO" id="GO:0019670">
    <property type="term" value="P:anaerobic L-glutamate catabolic process"/>
    <property type="evidence" value="ECO:0007669"/>
    <property type="project" value="InterPro"/>
</dbReference>
<keyword evidence="2" id="KW-0413">Isomerase</keyword>
<evidence type="ECO:0000256" key="2">
    <source>
        <dbReference type="ARBA" id="ARBA00023235"/>
    </source>
</evidence>
<evidence type="ECO:0000256" key="4">
    <source>
        <dbReference type="SAM" id="MobiDB-lite"/>
    </source>
</evidence>
<keyword evidence="1" id="KW-0846">Cobalamin</keyword>
<dbReference type="AlphaFoldDB" id="A0A810N6D6"/>
<organism evidence="5 6">
    <name type="scientific">Polymorphospora rubra</name>
    <dbReference type="NCBI Taxonomy" id="338584"/>
    <lineage>
        <taxon>Bacteria</taxon>
        <taxon>Bacillati</taxon>
        <taxon>Actinomycetota</taxon>
        <taxon>Actinomycetes</taxon>
        <taxon>Micromonosporales</taxon>
        <taxon>Micromonosporaceae</taxon>
        <taxon>Polymorphospora</taxon>
    </lineage>
</organism>
<dbReference type="Proteomes" id="UP000680866">
    <property type="component" value="Chromosome"/>
</dbReference>
<gene>
    <name evidence="5" type="ORF">Prubr_63420</name>
</gene>
<sequence>MPIASHSGWDIDTKPSEHGEATRVTLVDYSSLKPRSFGEYVRSAYAEKGLVVQPRMGFAEPARMAAGLAATRAARANTVGTITVDSYTRVGDHEHVRTALEHGLQLNGYPIVDHPADVTAKALDGILSESFPVQVRHGSARPGAIFAALSRLGLDASEGGPVSYCLPYGRVPLRESINNWSEATSQFAFQSGGTAHLETFGGCLLGQLCPPSVLVALSVLEARFFCLHGVSSVSLSYAQQTHFEQDIEAVAAMRRLATEFVPARDVHFVLYAYMGVYPRTRKGALELLREAAHLAVATGMERLIVKTSAEAHRIPTIAENVEALEEADDAARHPGDRHPADPGNAGSDCVYREARNLVEAVLELSPDLSRGLHIAFRRGILDIPFCLHPDNAGRTRSRIDPQGRLQWLDVGSMPISPTVEPVGPSVRLTSQGLLADLNLVRDRFDRPELAGRKPVAPID</sequence>
<keyword evidence="3" id="KW-0170">Cobalt</keyword>
<name>A0A810N6D6_9ACTN</name>
<evidence type="ECO:0000256" key="3">
    <source>
        <dbReference type="ARBA" id="ARBA00023285"/>
    </source>
</evidence>
<evidence type="ECO:0000256" key="1">
    <source>
        <dbReference type="ARBA" id="ARBA00022628"/>
    </source>
</evidence>
<dbReference type="PIRSF" id="PIRSF001495">
    <property type="entry name" value="Met_asp_mut_epsi"/>
    <property type="match status" value="1"/>
</dbReference>
<evidence type="ECO:0000313" key="5">
    <source>
        <dbReference type="EMBL" id="BCJ69321.1"/>
    </source>
</evidence>
<dbReference type="GO" id="GO:0050097">
    <property type="term" value="F:methylaspartate mutase activity"/>
    <property type="evidence" value="ECO:0007669"/>
    <property type="project" value="InterPro"/>
</dbReference>
<dbReference type="KEGG" id="pry:Prubr_63420"/>
<feature type="region of interest" description="Disordered" evidence="4">
    <location>
        <begin position="326"/>
        <end position="345"/>
    </location>
</feature>
<keyword evidence="6" id="KW-1185">Reference proteome</keyword>